<feature type="transmembrane region" description="Helical" evidence="6">
    <location>
        <begin position="317"/>
        <end position="341"/>
    </location>
</feature>
<comment type="subcellular location">
    <subcellularLocation>
        <location evidence="1">Membrane</location>
        <topology evidence="1">Multi-pass membrane protein</topology>
    </subcellularLocation>
</comment>
<dbReference type="GO" id="GO:0016020">
    <property type="term" value="C:membrane"/>
    <property type="evidence" value="ECO:0007669"/>
    <property type="project" value="UniProtKB-SubCell"/>
</dbReference>
<accession>A0A2A2L8E7</accession>
<feature type="transmembrane region" description="Helical" evidence="6">
    <location>
        <begin position="287"/>
        <end position="311"/>
    </location>
</feature>
<dbReference type="InterPro" id="IPR050382">
    <property type="entry name" value="MFS_Na/Anion_cotransporter"/>
</dbReference>
<dbReference type="Pfam" id="PF07690">
    <property type="entry name" value="MFS_1"/>
    <property type="match status" value="1"/>
</dbReference>
<gene>
    <name evidence="8" type="ORF">WR25_16772</name>
</gene>
<dbReference type="InterPro" id="IPR036259">
    <property type="entry name" value="MFS_trans_sf"/>
</dbReference>
<feature type="domain" description="Major facilitator superfamily (MFS) profile" evidence="7">
    <location>
        <begin position="1"/>
        <end position="377"/>
    </location>
</feature>
<feature type="transmembrane region" description="Helical" evidence="6">
    <location>
        <begin position="178"/>
        <end position="201"/>
    </location>
</feature>
<dbReference type="PANTHER" id="PTHR11662">
    <property type="entry name" value="SOLUTE CARRIER FAMILY 17"/>
    <property type="match status" value="1"/>
</dbReference>
<feature type="transmembrane region" description="Helical" evidence="6">
    <location>
        <begin position="12"/>
        <end position="31"/>
    </location>
</feature>
<dbReference type="PANTHER" id="PTHR11662:SF405">
    <property type="entry name" value="PROTEIN CBG12249"/>
    <property type="match status" value="1"/>
</dbReference>
<evidence type="ECO:0000256" key="6">
    <source>
        <dbReference type="SAM" id="Phobius"/>
    </source>
</evidence>
<proteinExistence type="predicted"/>
<dbReference type="SUPFAM" id="SSF103473">
    <property type="entry name" value="MFS general substrate transporter"/>
    <property type="match status" value="1"/>
</dbReference>
<evidence type="ECO:0000313" key="9">
    <source>
        <dbReference type="Proteomes" id="UP000218231"/>
    </source>
</evidence>
<feature type="transmembrane region" description="Helical" evidence="6">
    <location>
        <begin position="213"/>
        <end position="231"/>
    </location>
</feature>
<dbReference type="EMBL" id="LIAE01007064">
    <property type="protein sequence ID" value="PAV82345.1"/>
    <property type="molecule type" value="Genomic_DNA"/>
</dbReference>
<dbReference type="GO" id="GO:0006820">
    <property type="term" value="P:monoatomic anion transport"/>
    <property type="evidence" value="ECO:0007669"/>
    <property type="project" value="TreeGrafter"/>
</dbReference>
<dbReference type="Gene3D" id="1.20.1250.20">
    <property type="entry name" value="MFS general substrate transporter like domains"/>
    <property type="match status" value="2"/>
</dbReference>
<evidence type="ECO:0000259" key="7">
    <source>
        <dbReference type="PROSITE" id="PS50850"/>
    </source>
</evidence>
<feature type="transmembrane region" description="Helical" evidence="6">
    <location>
        <begin position="120"/>
        <end position="136"/>
    </location>
</feature>
<sequence length="408" mass="44856">MLLIQKYPTKYVYLIVIFLYTLSNSLTPLFAQHLGYQATFVVRFLMGMSDGFVTPSINTFISQWFPVNERSTALGLNAIGEQLAGVTESPLAALFCQSSFGWPAVFYVAGILVASYCKNILLGISGTIWCTIWLFAGSSNPYECRKITEKERNYLLSANGSNLKKQTTISWRNVPFKAIFTSIPFLAQLQCHFLMCFSSALLETYLPTYFKEVLLLGVITNGLYISLPNFFNLLGKVVWGIGFDHLKQNDILTPTASAKFSQAVSSYGMAISFICLALFVDCSNRTLALIICCFLFAFQGIECSGFVTSLLSLAPRYTASLSSISLFTAQLGALATPYIVSAYQTKDVTHWKALFLTSSAICMISGTIFIIFGSGEVQPWALEERESTANLSESETETGTGTNSETAA</sequence>
<protein>
    <recommendedName>
        <fullName evidence="7">Major facilitator superfamily (MFS) profile domain-containing protein</fullName>
    </recommendedName>
</protein>
<evidence type="ECO:0000313" key="8">
    <source>
        <dbReference type="EMBL" id="PAV82345.1"/>
    </source>
</evidence>
<keyword evidence="3 6" id="KW-1133">Transmembrane helix</keyword>
<name>A0A2A2L8E7_9BILA</name>
<evidence type="ECO:0000256" key="1">
    <source>
        <dbReference type="ARBA" id="ARBA00004141"/>
    </source>
</evidence>
<dbReference type="InterPro" id="IPR005829">
    <property type="entry name" value="Sugar_transporter_CS"/>
</dbReference>
<evidence type="ECO:0000256" key="4">
    <source>
        <dbReference type="ARBA" id="ARBA00023136"/>
    </source>
</evidence>
<dbReference type="Proteomes" id="UP000218231">
    <property type="component" value="Unassembled WGS sequence"/>
</dbReference>
<dbReference type="GO" id="GO:0022857">
    <property type="term" value="F:transmembrane transporter activity"/>
    <property type="evidence" value="ECO:0007669"/>
    <property type="project" value="InterPro"/>
</dbReference>
<dbReference type="OrthoDB" id="2985014at2759"/>
<keyword evidence="2 6" id="KW-0812">Transmembrane</keyword>
<feature type="transmembrane region" description="Helical" evidence="6">
    <location>
        <begin position="260"/>
        <end position="280"/>
    </location>
</feature>
<feature type="region of interest" description="Disordered" evidence="5">
    <location>
        <begin position="385"/>
        <end position="408"/>
    </location>
</feature>
<evidence type="ECO:0000256" key="3">
    <source>
        <dbReference type="ARBA" id="ARBA00022989"/>
    </source>
</evidence>
<dbReference type="PROSITE" id="PS00217">
    <property type="entry name" value="SUGAR_TRANSPORT_2"/>
    <property type="match status" value="1"/>
</dbReference>
<organism evidence="8 9">
    <name type="scientific">Diploscapter pachys</name>
    <dbReference type="NCBI Taxonomy" id="2018661"/>
    <lineage>
        <taxon>Eukaryota</taxon>
        <taxon>Metazoa</taxon>
        <taxon>Ecdysozoa</taxon>
        <taxon>Nematoda</taxon>
        <taxon>Chromadorea</taxon>
        <taxon>Rhabditida</taxon>
        <taxon>Rhabditina</taxon>
        <taxon>Rhabditomorpha</taxon>
        <taxon>Rhabditoidea</taxon>
        <taxon>Rhabditidae</taxon>
        <taxon>Diploscapter</taxon>
    </lineage>
</organism>
<dbReference type="PROSITE" id="PS50850">
    <property type="entry name" value="MFS"/>
    <property type="match status" value="1"/>
</dbReference>
<evidence type="ECO:0000256" key="5">
    <source>
        <dbReference type="SAM" id="MobiDB-lite"/>
    </source>
</evidence>
<dbReference type="InterPro" id="IPR020846">
    <property type="entry name" value="MFS_dom"/>
</dbReference>
<feature type="compositionally biased region" description="Low complexity" evidence="5">
    <location>
        <begin position="397"/>
        <end position="408"/>
    </location>
</feature>
<dbReference type="STRING" id="2018661.A0A2A2L8E7"/>
<dbReference type="FunFam" id="1.20.1250.20:FF:000355">
    <property type="entry name" value="SLC (SoLute Carrier) homolog"/>
    <property type="match status" value="1"/>
</dbReference>
<evidence type="ECO:0000256" key="2">
    <source>
        <dbReference type="ARBA" id="ARBA00022692"/>
    </source>
</evidence>
<feature type="transmembrane region" description="Helical" evidence="6">
    <location>
        <begin position="91"/>
        <end position="113"/>
    </location>
</feature>
<comment type="caution">
    <text evidence="8">The sequence shown here is derived from an EMBL/GenBank/DDBJ whole genome shotgun (WGS) entry which is preliminary data.</text>
</comment>
<reference evidence="8 9" key="1">
    <citation type="journal article" date="2017" name="Curr. Biol.">
        <title>Genome architecture and evolution of a unichromosomal asexual nematode.</title>
        <authorList>
            <person name="Fradin H."/>
            <person name="Zegar C."/>
            <person name="Gutwein M."/>
            <person name="Lucas J."/>
            <person name="Kovtun M."/>
            <person name="Corcoran D."/>
            <person name="Baugh L.R."/>
            <person name="Kiontke K."/>
            <person name="Gunsalus K."/>
            <person name="Fitch D.H."/>
            <person name="Piano F."/>
        </authorList>
    </citation>
    <scope>NUCLEOTIDE SEQUENCE [LARGE SCALE GENOMIC DNA]</scope>
    <source>
        <strain evidence="8">PF1309</strain>
    </source>
</reference>
<keyword evidence="4 6" id="KW-0472">Membrane</keyword>
<dbReference type="AlphaFoldDB" id="A0A2A2L8E7"/>
<keyword evidence="9" id="KW-1185">Reference proteome</keyword>
<feature type="transmembrane region" description="Helical" evidence="6">
    <location>
        <begin position="353"/>
        <end position="372"/>
    </location>
</feature>
<dbReference type="InterPro" id="IPR011701">
    <property type="entry name" value="MFS"/>
</dbReference>